<gene>
    <name evidence="4" type="ORF">CK621_07715</name>
</gene>
<feature type="domain" description="TPM" evidence="3">
    <location>
        <begin position="33"/>
        <end position="156"/>
    </location>
</feature>
<comment type="caution">
    <text evidence="4">The sequence shown here is derived from an EMBL/GenBank/DDBJ whole genome shotgun (WGS) entry which is preliminary data.</text>
</comment>
<dbReference type="PANTHER" id="PTHR30373:SF2">
    <property type="entry name" value="UPF0603 PROTEIN YGCG"/>
    <property type="match status" value="1"/>
</dbReference>
<dbReference type="PANTHER" id="PTHR30373">
    <property type="entry name" value="UPF0603 PROTEIN YGCG"/>
    <property type="match status" value="1"/>
</dbReference>
<reference evidence="4 5" key="1">
    <citation type="submission" date="2017-08" db="EMBL/GenBank/DDBJ databases">
        <title>WGS of Clinical strains of the CDC Group NO-1 linked to zoonotic infections in humans.</title>
        <authorList>
            <person name="Bernier A.-M."/>
            <person name="Bernard K."/>
        </authorList>
    </citation>
    <scope>NUCLEOTIDE SEQUENCE [LARGE SCALE GENOMIC DNA]</scope>
    <source>
        <strain evidence="4 5">NML120219</strain>
    </source>
</reference>
<feature type="transmembrane region" description="Helical" evidence="1">
    <location>
        <begin position="219"/>
        <end position="249"/>
    </location>
</feature>
<organism evidence="4 5">
    <name type="scientific">Vandammella animalimorsus</name>
    <dbReference type="NCBI Taxonomy" id="2029117"/>
    <lineage>
        <taxon>Bacteria</taxon>
        <taxon>Pseudomonadati</taxon>
        <taxon>Pseudomonadota</taxon>
        <taxon>Betaproteobacteria</taxon>
        <taxon>Burkholderiales</taxon>
        <taxon>Comamonadaceae</taxon>
        <taxon>Vandammella</taxon>
    </lineage>
</organism>
<dbReference type="InterPro" id="IPR007621">
    <property type="entry name" value="TPM_dom"/>
</dbReference>
<feature type="transmembrane region" description="Helical" evidence="1">
    <location>
        <begin position="188"/>
        <end position="207"/>
    </location>
</feature>
<evidence type="ECO:0000256" key="1">
    <source>
        <dbReference type="SAM" id="Phobius"/>
    </source>
</evidence>
<evidence type="ECO:0000256" key="2">
    <source>
        <dbReference type="SAM" id="SignalP"/>
    </source>
</evidence>
<evidence type="ECO:0000313" key="5">
    <source>
        <dbReference type="Proteomes" id="UP000218439"/>
    </source>
</evidence>
<evidence type="ECO:0000259" key="3">
    <source>
        <dbReference type="Pfam" id="PF04536"/>
    </source>
</evidence>
<dbReference type="EMBL" id="NSJE01000010">
    <property type="protein sequence ID" value="PAT42728.1"/>
    <property type="molecule type" value="Genomic_DNA"/>
</dbReference>
<proteinExistence type="predicted"/>
<feature type="signal peptide" evidence="2">
    <location>
        <begin position="1"/>
        <end position="21"/>
    </location>
</feature>
<feature type="chain" id="PRO_5012787643" evidence="2">
    <location>
        <begin position="22"/>
        <end position="316"/>
    </location>
</feature>
<evidence type="ECO:0000313" key="4">
    <source>
        <dbReference type="EMBL" id="PAT42728.1"/>
    </source>
</evidence>
<dbReference type="Gene3D" id="3.10.310.50">
    <property type="match status" value="1"/>
</dbReference>
<sequence>MRHMLRALFLGLAFCAAAVFAVPADSLKLDAPVVDQAGVIAPEAERELNALLRSWHAQGLMQGAVVLVDSTDGMDVFDYAMQLGKRWQLGDKARDNGLLLLVAVNDRNLRIVTGSGIEGVLPDISAKKIIREDITPYFRNGNYAGGVRAGLEAAAQRLQADPQVQAEMVAADRQTASSGPAASAHPDVRLLGLLPIFFILIFATSMLRRKNAVARGLSGLAAGGFAGIITWQITHVLLLALGMALYFGLAFSRSSDTRATGRRHRGDDDDGNDWFSGGFGGGFGGGGFGGGFGGSGGGGYSGGGGSFSGGGAGGSW</sequence>
<dbReference type="Pfam" id="PF04536">
    <property type="entry name" value="TPM_phosphatase"/>
    <property type="match status" value="1"/>
</dbReference>
<name>A0A2A2AYB0_9BURK</name>
<keyword evidence="1" id="KW-1133">Transmembrane helix</keyword>
<dbReference type="Proteomes" id="UP000218439">
    <property type="component" value="Unassembled WGS sequence"/>
</dbReference>
<keyword evidence="1" id="KW-0472">Membrane</keyword>
<keyword evidence="2" id="KW-0732">Signal</keyword>
<dbReference type="AlphaFoldDB" id="A0A2A2AYB0"/>
<accession>A0A2A2AYB0</accession>
<keyword evidence="1" id="KW-0812">Transmembrane</keyword>
<protein>
    <submittedName>
        <fullName evidence="4">Methanol dehydrogenase</fullName>
    </submittedName>
</protein>